<dbReference type="Pfam" id="PF03972">
    <property type="entry name" value="MmgE_PrpD_N"/>
    <property type="match status" value="1"/>
</dbReference>
<evidence type="ECO:0000313" key="4">
    <source>
        <dbReference type="EMBL" id="MFC5514455.1"/>
    </source>
</evidence>
<evidence type="ECO:0000256" key="1">
    <source>
        <dbReference type="ARBA" id="ARBA00006174"/>
    </source>
</evidence>
<dbReference type="PANTHER" id="PTHR16943:SF8">
    <property type="entry name" value="2-METHYLCITRATE DEHYDRATASE"/>
    <property type="match status" value="1"/>
</dbReference>
<dbReference type="PANTHER" id="PTHR16943">
    <property type="entry name" value="2-METHYLCITRATE DEHYDRATASE-RELATED"/>
    <property type="match status" value="1"/>
</dbReference>
<evidence type="ECO:0000259" key="3">
    <source>
        <dbReference type="Pfam" id="PF19305"/>
    </source>
</evidence>
<dbReference type="InterPro" id="IPR036148">
    <property type="entry name" value="MmgE/PrpD_sf"/>
</dbReference>
<dbReference type="InterPro" id="IPR005656">
    <property type="entry name" value="MmgE_PrpD"/>
</dbReference>
<dbReference type="InterPro" id="IPR045337">
    <property type="entry name" value="MmgE_PrpD_C"/>
</dbReference>
<dbReference type="Pfam" id="PF19305">
    <property type="entry name" value="MmgE_PrpD_C"/>
    <property type="match status" value="1"/>
</dbReference>
<dbReference type="InterPro" id="IPR042188">
    <property type="entry name" value="MmgE/PrpD_sf_2"/>
</dbReference>
<sequence length="452" mass="46861">MTGLTGEKSVTERLVDLLRRPISDADRQRATRHLVDWIGCAAIGRTTETGALIEAEVPVGSTGSAQLFGPRMADPATAAFVLGGFGSVLEMDDVHRAALLHPGPVVIPAALAAASDTTSANDFLDAIIRGYEAMIRLGRATGPGHYAFFHNTATCGGFGAAAAAASLLDLDDAAFTAALGNAGSVSAGLWQCRNEPVMTKTLHVAEAARRGLVAARLAARGFTGPRFILEGPQGFFAAICPGASAEDVLSDAGAGWLIGETSFKPWPACRHAHAAIDAALALRESLAGRAIAAIAIDTYADAKLFCDRPRPETTLQAKFSLQHAVAVTLHDGAPPLDAFDIPALDRPELVALREISTVVATDAFTKPYPRHFGSAVTVTLADGATLSHSVADAWGDSENPISDDALFAKARALMQAAGLAPDRAETLITAALDLAGGGRLAPLRHAMAHASE</sequence>
<reference evidence="5" key="1">
    <citation type="journal article" date="2019" name="Int. J. Syst. Evol. Microbiol.">
        <title>The Global Catalogue of Microorganisms (GCM) 10K type strain sequencing project: providing services to taxonomists for standard genome sequencing and annotation.</title>
        <authorList>
            <consortium name="The Broad Institute Genomics Platform"/>
            <consortium name="The Broad Institute Genome Sequencing Center for Infectious Disease"/>
            <person name="Wu L."/>
            <person name="Ma J."/>
        </authorList>
    </citation>
    <scope>NUCLEOTIDE SEQUENCE [LARGE SCALE GENOMIC DNA]</scope>
    <source>
        <strain evidence="5">KACC 12633</strain>
    </source>
</reference>
<dbReference type="Gene3D" id="1.10.4100.10">
    <property type="entry name" value="2-methylcitrate dehydratase PrpD"/>
    <property type="match status" value="1"/>
</dbReference>
<comment type="caution">
    <text evidence="4">The sequence shown here is derived from an EMBL/GenBank/DDBJ whole genome shotgun (WGS) entry which is preliminary data.</text>
</comment>
<dbReference type="RefSeq" id="WP_266342490.1">
    <property type="nucleotide sequence ID" value="NZ_JAPKNH010000002.1"/>
</dbReference>
<dbReference type="Proteomes" id="UP001596150">
    <property type="component" value="Unassembled WGS sequence"/>
</dbReference>
<feature type="domain" description="MmgE/PrpD C-terminal" evidence="3">
    <location>
        <begin position="266"/>
        <end position="432"/>
    </location>
</feature>
<comment type="similarity">
    <text evidence="1">Belongs to the PrpD family.</text>
</comment>
<dbReference type="InterPro" id="IPR042183">
    <property type="entry name" value="MmgE/PrpD_sf_1"/>
</dbReference>
<proteinExistence type="inferred from homology"/>
<evidence type="ECO:0000259" key="2">
    <source>
        <dbReference type="Pfam" id="PF03972"/>
    </source>
</evidence>
<name>A0ABW0PPM4_9HYPH</name>
<dbReference type="EMBL" id="JBHSML010000002">
    <property type="protein sequence ID" value="MFC5514455.1"/>
    <property type="molecule type" value="Genomic_DNA"/>
</dbReference>
<feature type="domain" description="MmgE/PrpD N-terminal" evidence="2">
    <location>
        <begin position="21"/>
        <end position="244"/>
    </location>
</feature>
<protein>
    <submittedName>
        <fullName evidence="4">MmgE/PrpD family protein</fullName>
    </submittedName>
</protein>
<dbReference type="InterPro" id="IPR045336">
    <property type="entry name" value="MmgE_PrpD_N"/>
</dbReference>
<evidence type="ECO:0000313" key="5">
    <source>
        <dbReference type="Proteomes" id="UP001596150"/>
    </source>
</evidence>
<gene>
    <name evidence="4" type="ORF">ACFPP9_01640</name>
</gene>
<accession>A0ABW0PPM4</accession>
<dbReference type="Gene3D" id="3.30.1330.120">
    <property type="entry name" value="2-methylcitrate dehydratase PrpD"/>
    <property type="match status" value="1"/>
</dbReference>
<organism evidence="4 5">
    <name type="scientific">Kaistia terrae</name>
    <dbReference type="NCBI Taxonomy" id="537017"/>
    <lineage>
        <taxon>Bacteria</taxon>
        <taxon>Pseudomonadati</taxon>
        <taxon>Pseudomonadota</taxon>
        <taxon>Alphaproteobacteria</taxon>
        <taxon>Hyphomicrobiales</taxon>
        <taxon>Kaistiaceae</taxon>
        <taxon>Kaistia</taxon>
    </lineage>
</organism>
<keyword evidence="5" id="KW-1185">Reference proteome</keyword>
<dbReference type="SUPFAM" id="SSF103378">
    <property type="entry name" value="2-methylcitrate dehydratase PrpD"/>
    <property type="match status" value="1"/>
</dbReference>